<dbReference type="InterPro" id="IPR015424">
    <property type="entry name" value="PyrdxlP-dep_Trfase"/>
</dbReference>
<dbReference type="Pfam" id="PF00392">
    <property type="entry name" value="GntR"/>
    <property type="match status" value="1"/>
</dbReference>
<dbReference type="InterPro" id="IPR036388">
    <property type="entry name" value="WH-like_DNA-bd_sf"/>
</dbReference>
<evidence type="ECO:0000256" key="3">
    <source>
        <dbReference type="ARBA" id="ARBA00023015"/>
    </source>
</evidence>
<dbReference type="PANTHER" id="PTHR46577:SF1">
    <property type="entry name" value="HTH-TYPE TRANSCRIPTIONAL REGULATORY PROTEIN GABR"/>
    <property type="match status" value="1"/>
</dbReference>
<dbReference type="CDD" id="cd07377">
    <property type="entry name" value="WHTH_GntR"/>
    <property type="match status" value="1"/>
</dbReference>
<dbReference type="InterPro" id="IPR004839">
    <property type="entry name" value="Aminotransferase_I/II_large"/>
</dbReference>
<dbReference type="PANTHER" id="PTHR46577">
    <property type="entry name" value="HTH-TYPE TRANSCRIPTIONAL REGULATORY PROTEIN GABR"/>
    <property type="match status" value="1"/>
</dbReference>
<dbReference type="RefSeq" id="WP_267846310.1">
    <property type="nucleotide sequence ID" value="NZ_JAPMXC010000001.1"/>
</dbReference>
<organism evidence="7 8">
    <name type="scientific">Robbsia betulipollinis</name>
    <dbReference type="NCBI Taxonomy" id="2981849"/>
    <lineage>
        <taxon>Bacteria</taxon>
        <taxon>Pseudomonadati</taxon>
        <taxon>Pseudomonadota</taxon>
        <taxon>Betaproteobacteria</taxon>
        <taxon>Burkholderiales</taxon>
        <taxon>Burkholderiaceae</taxon>
        <taxon>Robbsia</taxon>
    </lineage>
</organism>
<dbReference type="InterPro" id="IPR036390">
    <property type="entry name" value="WH_DNA-bd_sf"/>
</dbReference>
<accession>A0ABT3ZKB6</accession>
<keyword evidence="7" id="KW-0808">Transferase</keyword>
<protein>
    <submittedName>
        <fullName evidence="7">PLP-dependent aminotransferase family protein</fullName>
    </submittedName>
</protein>
<evidence type="ECO:0000259" key="6">
    <source>
        <dbReference type="PROSITE" id="PS50949"/>
    </source>
</evidence>
<keyword evidence="7" id="KW-0032">Aminotransferase</keyword>
<evidence type="ECO:0000256" key="4">
    <source>
        <dbReference type="ARBA" id="ARBA00023125"/>
    </source>
</evidence>
<dbReference type="PROSITE" id="PS50949">
    <property type="entry name" value="HTH_GNTR"/>
    <property type="match status" value="1"/>
</dbReference>
<keyword evidence="8" id="KW-1185">Reference proteome</keyword>
<keyword evidence="3" id="KW-0805">Transcription regulation</keyword>
<gene>
    <name evidence="7" type="ORF">OVY01_05660</name>
</gene>
<proteinExistence type="inferred from homology"/>
<reference evidence="7" key="1">
    <citation type="submission" date="2022-11" db="EMBL/GenBank/DDBJ databases">
        <title>Robbsia betulipollinis sp. nov., isolated from pollen of birch (Betula pendula).</title>
        <authorList>
            <person name="Shi H."/>
            <person name="Ambika Manirajan B."/>
            <person name="Ratering S."/>
            <person name="Geissler-Plaum R."/>
            <person name="Schnell S."/>
        </authorList>
    </citation>
    <scope>NUCLEOTIDE SEQUENCE</scope>
    <source>
        <strain evidence="7">Bb-Pol-6</strain>
    </source>
</reference>
<keyword evidence="5" id="KW-0804">Transcription</keyword>
<dbReference type="CDD" id="cd00609">
    <property type="entry name" value="AAT_like"/>
    <property type="match status" value="1"/>
</dbReference>
<name>A0ABT3ZKB6_9BURK</name>
<evidence type="ECO:0000256" key="5">
    <source>
        <dbReference type="ARBA" id="ARBA00023163"/>
    </source>
</evidence>
<dbReference type="InterPro" id="IPR015421">
    <property type="entry name" value="PyrdxlP-dep_Trfase_major"/>
</dbReference>
<feature type="domain" description="HTH gntR-type" evidence="6">
    <location>
        <begin position="25"/>
        <end position="93"/>
    </location>
</feature>
<evidence type="ECO:0000256" key="2">
    <source>
        <dbReference type="ARBA" id="ARBA00022898"/>
    </source>
</evidence>
<dbReference type="InterPro" id="IPR000524">
    <property type="entry name" value="Tscrpt_reg_HTH_GntR"/>
</dbReference>
<dbReference type="GO" id="GO:0008483">
    <property type="term" value="F:transaminase activity"/>
    <property type="evidence" value="ECO:0007669"/>
    <property type="project" value="UniProtKB-KW"/>
</dbReference>
<dbReference type="Proteomes" id="UP001082899">
    <property type="component" value="Unassembled WGS sequence"/>
</dbReference>
<dbReference type="SUPFAM" id="SSF46785">
    <property type="entry name" value="Winged helix' DNA-binding domain"/>
    <property type="match status" value="1"/>
</dbReference>
<comment type="similarity">
    <text evidence="1">In the C-terminal section; belongs to the class-I pyridoxal-phosphate-dependent aminotransferase family.</text>
</comment>
<comment type="caution">
    <text evidence="7">The sequence shown here is derived from an EMBL/GenBank/DDBJ whole genome shotgun (WGS) entry which is preliminary data.</text>
</comment>
<evidence type="ECO:0000313" key="8">
    <source>
        <dbReference type="Proteomes" id="UP001082899"/>
    </source>
</evidence>
<dbReference type="SUPFAM" id="SSF53383">
    <property type="entry name" value="PLP-dependent transferases"/>
    <property type="match status" value="1"/>
</dbReference>
<dbReference type="Gene3D" id="3.40.640.10">
    <property type="entry name" value="Type I PLP-dependent aspartate aminotransferase-like (Major domain)"/>
    <property type="match status" value="1"/>
</dbReference>
<dbReference type="EMBL" id="JAPMXC010000001">
    <property type="protein sequence ID" value="MCY0386730.1"/>
    <property type="molecule type" value="Genomic_DNA"/>
</dbReference>
<keyword evidence="2" id="KW-0663">Pyridoxal phosphate</keyword>
<dbReference type="PRINTS" id="PR00035">
    <property type="entry name" value="HTHGNTR"/>
</dbReference>
<evidence type="ECO:0000256" key="1">
    <source>
        <dbReference type="ARBA" id="ARBA00005384"/>
    </source>
</evidence>
<dbReference type="Gene3D" id="1.10.10.10">
    <property type="entry name" value="Winged helix-like DNA-binding domain superfamily/Winged helix DNA-binding domain"/>
    <property type="match status" value="1"/>
</dbReference>
<dbReference type="Pfam" id="PF00155">
    <property type="entry name" value="Aminotran_1_2"/>
    <property type="match status" value="1"/>
</dbReference>
<dbReference type="SMART" id="SM00345">
    <property type="entry name" value="HTH_GNTR"/>
    <property type="match status" value="1"/>
</dbReference>
<keyword evidence="4" id="KW-0238">DNA-binding</keyword>
<dbReference type="InterPro" id="IPR051446">
    <property type="entry name" value="HTH_trans_reg/aminotransferase"/>
</dbReference>
<evidence type="ECO:0000313" key="7">
    <source>
        <dbReference type="EMBL" id="MCY0386730.1"/>
    </source>
</evidence>
<sequence length="533" mass="56456">MARGKTPIPLDLPLLAAQPVKDGCVTKQEGAYRALRDAILERLLPQGTRLPSSRVLAQRWRLSRGTVECAFDRLRAEGYVTRLGGSGTRVCAVIPDSYLRPAPGRAGGADAGRVASTPSPLCGVVEASAVGASMAGAPKLGAPEAETAVRGIPAPAAPVTAGAQVGVPFVAKLANPRLFSTATWVRHVQRAVAAASPEQWSSAQANGMAALREQIAGTLRLHRGIACGADDIIVTTGIRHAIDLIARSLLGPGDKVCVEDPGYRAVQSIFELAGAAPVHAPVDDEGIDIDVIRGHDAVRLAYVTPAHQSPLGVTMSASRRLALLDWAASRDAWIVEDDYDSEFNYQSSPLPALKAIDRADRVIYCGSFNQALFSNLRIGYMLAPPDVRTRVLALWRTIGRSVGVTEQLGLADFIRGGAFAQHLRVARIEYLALRDIVLREFAALAPGRYGISGSEAGFHFILWLPPGWREAAFCDAAADAGVALQALGSLCHRVVLPPAVVVGYTGLRPTQARFAARKLGRLLASEPPVSPGT</sequence>